<dbReference type="CDD" id="cd11304">
    <property type="entry name" value="Cadherin_repeat"/>
    <property type="match status" value="2"/>
</dbReference>
<keyword evidence="11" id="KW-1185">Reference proteome</keyword>
<dbReference type="AlphaFoldDB" id="A0A9Q0DR99"/>
<dbReference type="GO" id="GO:0009653">
    <property type="term" value="P:anatomical structure morphogenesis"/>
    <property type="evidence" value="ECO:0007669"/>
    <property type="project" value="UniProtKB-ARBA"/>
</dbReference>
<dbReference type="InterPro" id="IPR020894">
    <property type="entry name" value="Cadherin_CS"/>
</dbReference>
<evidence type="ECO:0000256" key="7">
    <source>
        <dbReference type="ARBA" id="ARBA00023180"/>
    </source>
</evidence>
<dbReference type="InterPro" id="IPR002126">
    <property type="entry name" value="Cadherin-like_dom"/>
</dbReference>
<evidence type="ECO:0000256" key="1">
    <source>
        <dbReference type="ARBA" id="ARBA00004167"/>
    </source>
</evidence>
<protein>
    <recommendedName>
        <fullName evidence="9">Cadherin domain-containing protein</fullName>
    </recommendedName>
</protein>
<evidence type="ECO:0000313" key="10">
    <source>
        <dbReference type="EMBL" id="KAJ3592958.1"/>
    </source>
</evidence>
<keyword evidence="5" id="KW-1133">Transmembrane helix</keyword>
<evidence type="ECO:0000256" key="3">
    <source>
        <dbReference type="ARBA" id="ARBA00022737"/>
    </source>
</evidence>
<accession>A0A9Q0DR99</accession>
<dbReference type="GO" id="GO:0005886">
    <property type="term" value="C:plasma membrane"/>
    <property type="evidence" value="ECO:0007669"/>
    <property type="project" value="InterPro"/>
</dbReference>
<evidence type="ECO:0000313" key="11">
    <source>
        <dbReference type="Proteomes" id="UP001148018"/>
    </source>
</evidence>
<dbReference type="Gene3D" id="2.60.40.60">
    <property type="entry name" value="Cadherins"/>
    <property type="match status" value="2"/>
</dbReference>
<keyword evidence="3" id="KW-0677">Repeat</keyword>
<name>A0A9Q0DR99_9TELE</name>
<dbReference type="SUPFAM" id="SSF49313">
    <property type="entry name" value="Cadherin-like"/>
    <property type="match status" value="2"/>
</dbReference>
<feature type="domain" description="Cadherin" evidence="9">
    <location>
        <begin position="34"/>
        <end position="133"/>
    </location>
</feature>
<dbReference type="EMBL" id="JANIIK010000112">
    <property type="protein sequence ID" value="KAJ3592958.1"/>
    <property type="molecule type" value="Genomic_DNA"/>
</dbReference>
<dbReference type="PRINTS" id="PR00205">
    <property type="entry name" value="CADHERIN"/>
</dbReference>
<evidence type="ECO:0000256" key="5">
    <source>
        <dbReference type="ARBA" id="ARBA00022989"/>
    </source>
</evidence>
<dbReference type="PROSITE" id="PS50268">
    <property type="entry name" value="CADHERIN_2"/>
    <property type="match status" value="1"/>
</dbReference>
<keyword evidence="2" id="KW-0812">Transmembrane</keyword>
<dbReference type="InterPro" id="IPR050174">
    <property type="entry name" value="Protocadherin/Cadherin-CA"/>
</dbReference>
<evidence type="ECO:0000256" key="6">
    <source>
        <dbReference type="ARBA" id="ARBA00023136"/>
    </source>
</evidence>
<organism evidence="10 11">
    <name type="scientific">Muraenolepis orangiensis</name>
    <name type="common">Patagonian moray cod</name>
    <dbReference type="NCBI Taxonomy" id="630683"/>
    <lineage>
        <taxon>Eukaryota</taxon>
        <taxon>Metazoa</taxon>
        <taxon>Chordata</taxon>
        <taxon>Craniata</taxon>
        <taxon>Vertebrata</taxon>
        <taxon>Euteleostomi</taxon>
        <taxon>Actinopterygii</taxon>
        <taxon>Neopterygii</taxon>
        <taxon>Teleostei</taxon>
        <taxon>Neoteleostei</taxon>
        <taxon>Acanthomorphata</taxon>
        <taxon>Zeiogadaria</taxon>
        <taxon>Gadariae</taxon>
        <taxon>Gadiformes</taxon>
        <taxon>Muraenolepidoidei</taxon>
        <taxon>Muraenolepididae</taxon>
        <taxon>Muraenolepis</taxon>
    </lineage>
</organism>
<keyword evidence="4 8" id="KW-0106">Calcium</keyword>
<dbReference type="InterPro" id="IPR015919">
    <property type="entry name" value="Cadherin-like_sf"/>
</dbReference>
<evidence type="ECO:0000256" key="8">
    <source>
        <dbReference type="PROSITE-ProRule" id="PRU00043"/>
    </source>
</evidence>
<dbReference type="PROSITE" id="PS00232">
    <property type="entry name" value="CADHERIN_1"/>
    <property type="match status" value="1"/>
</dbReference>
<sequence>GGPAILQDGSDWYLVRVEMTVMDVNDNVPEWSMAPVPYLAVVSPEAVPGSLVYQLFARDDDAGDNGEVEFFLSDVPAVLRADLDAGEPGAAGSFVLQAVDADEGSNGRTRPLTPGICELKILILDQNDNSPKFENLRYECWSVAYFLREDTMIVTSFFRVAAHDDDFSTNATVAYSMSNEQPEYLRVNPLTGWMFPSPRAHTHMCVQTRA</sequence>
<feature type="non-terminal residue" evidence="10">
    <location>
        <position position="210"/>
    </location>
</feature>
<comment type="subcellular location">
    <subcellularLocation>
        <location evidence="1">Membrane</location>
        <topology evidence="1">Single-pass membrane protein</topology>
    </subcellularLocation>
</comment>
<dbReference type="GO" id="GO:0005509">
    <property type="term" value="F:calcium ion binding"/>
    <property type="evidence" value="ECO:0007669"/>
    <property type="project" value="UniProtKB-UniRule"/>
</dbReference>
<dbReference type="OrthoDB" id="6252479at2759"/>
<keyword evidence="6" id="KW-0472">Membrane</keyword>
<evidence type="ECO:0000259" key="9">
    <source>
        <dbReference type="PROSITE" id="PS50268"/>
    </source>
</evidence>
<gene>
    <name evidence="10" type="ORF">NHX12_005296</name>
</gene>
<evidence type="ECO:0000256" key="2">
    <source>
        <dbReference type="ARBA" id="ARBA00022692"/>
    </source>
</evidence>
<keyword evidence="7" id="KW-0325">Glycoprotein</keyword>
<reference evidence="10" key="1">
    <citation type="submission" date="2022-07" db="EMBL/GenBank/DDBJ databases">
        <title>Chromosome-level genome of Muraenolepis orangiensis.</title>
        <authorList>
            <person name="Kim J."/>
        </authorList>
    </citation>
    <scope>NUCLEOTIDE SEQUENCE</scope>
    <source>
        <strain evidence="10">KU_S4_2022</strain>
        <tissue evidence="10">Muscle</tissue>
    </source>
</reference>
<dbReference type="PANTHER" id="PTHR24028:SF146">
    <property type="entry name" value="CADHERIN 96CB, ISOFORM D-RELATED"/>
    <property type="match status" value="1"/>
</dbReference>
<dbReference type="Proteomes" id="UP001148018">
    <property type="component" value="Unassembled WGS sequence"/>
</dbReference>
<dbReference type="GO" id="GO:0007156">
    <property type="term" value="P:homophilic cell adhesion via plasma membrane adhesion molecules"/>
    <property type="evidence" value="ECO:0007669"/>
    <property type="project" value="InterPro"/>
</dbReference>
<comment type="caution">
    <text evidence="10">The sequence shown here is derived from an EMBL/GenBank/DDBJ whole genome shotgun (WGS) entry which is preliminary data.</text>
</comment>
<dbReference type="PANTHER" id="PTHR24028">
    <property type="entry name" value="CADHERIN-87A"/>
    <property type="match status" value="1"/>
</dbReference>
<evidence type="ECO:0000256" key="4">
    <source>
        <dbReference type="ARBA" id="ARBA00022837"/>
    </source>
</evidence>
<proteinExistence type="predicted"/>